<accession>A0ABX5KNR4</accession>
<dbReference type="InterPro" id="IPR011060">
    <property type="entry name" value="RibuloseP-bd_barrel"/>
</dbReference>
<dbReference type="InterPro" id="IPR013785">
    <property type="entry name" value="Aldolase_TIM"/>
</dbReference>
<evidence type="ECO:0000313" key="7">
    <source>
        <dbReference type="EMBL" id="PVX81140.1"/>
    </source>
</evidence>
<dbReference type="EC" id="5.1.3.9" evidence="6"/>
<comment type="caution">
    <text evidence="7">The sequence shown here is derived from an EMBL/GenBank/DDBJ whole genome shotgun (WGS) entry which is preliminary data.</text>
</comment>
<evidence type="ECO:0000256" key="1">
    <source>
        <dbReference type="ARBA" id="ARBA00000056"/>
    </source>
</evidence>
<organism evidence="7 8">
    <name type="scientific">Paraburkholderia unamae</name>
    <dbReference type="NCBI Taxonomy" id="219649"/>
    <lineage>
        <taxon>Bacteria</taxon>
        <taxon>Pseudomonadati</taxon>
        <taxon>Pseudomonadota</taxon>
        <taxon>Betaproteobacteria</taxon>
        <taxon>Burkholderiales</taxon>
        <taxon>Burkholderiaceae</taxon>
        <taxon>Paraburkholderia</taxon>
    </lineage>
</organism>
<dbReference type="EMBL" id="QEOB01000011">
    <property type="protein sequence ID" value="PVX81140.1"/>
    <property type="molecule type" value="Genomic_DNA"/>
</dbReference>
<dbReference type="Gene3D" id="3.20.20.70">
    <property type="entry name" value="Aldolase class I"/>
    <property type="match status" value="1"/>
</dbReference>
<dbReference type="RefSeq" id="WP_116612216.1">
    <property type="nucleotide sequence ID" value="NZ_QEOB01000011.1"/>
</dbReference>
<keyword evidence="5 6" id="KW-0119">Carbohydrate metabolism</keyword>
<evidence type="ECO:0000256" key="6">
    <source>
        <dbReference type="HAMAP-Rule" id="MF_01235"/>
    </source>
</evidence>
<reference evidence="7 8" key="1">
    <citation type="submission" date="2018-05" db="EMBL/GenBank/DDBJ databases">
        <title>Genomic Encyclopedia of Type Strains, Phase IV (KMG-V): Genome sequencing to study the core and pangenomes of soil and plant-associated prokaryotes.</title>
        <authorList>
            <person name="Whitman W."/>
        </authorList>
    </citation>
    <scope>NUCLEOTIDE SEQUENCE [LARGE SCALE GENOMIC DNA]</scope>
    <source>
        <strain evidence="7 8">SCZa-39</strain>
    </source>
</reference>
<keyword evidence="4 6" id="KW-0413">Isomerase</keyword>
<protein>
    <recommendedName>
        <fullName evidence="6">Putative N-acetylmannosamine-6-phosphate 2-epimerase</fullName>
        <ecNumber evidence="6">5.1.3.9</ecNumber>
    </recommendedName>
    <alternativeName>
        <fullName evidence="6">ManNAc-6-P epimerase</fullName>
    </alternativeName>
</protein>
<dbReference type="PANTHER" id="PTHR36204:SF1">
    <property type="entry name" value="N-ACETYLMANNOSAMINE-6-PHOSPHATE 2-EPIMERASE-RELATED"/>
    <property type="match status" value="1"/>
</dbReference>
<sequence>MDIEVLKHALIVSCQPVTHGPMDRTETIVAMALAAVAGGAAALRIEGVENVRAVAAAVSVPIVGIVKRDLDNSPVRITPFEDDVRALAQAGAHIIAVDATARERPVTVAALLRAIHAAGCIAMADCATEADGVAAHEMGFEIVASTLSGYTEQTQTASDEPDYALISAWKQRGYRVIAEGRLKTAQDAARALRAGAFAVTVGSAITRVEHITQWFVEAMSATEEAS</sequence>
<evidence type="ECO:0000256" key="2">
    <source>
        <dbReference type="ARBA" id="ARBA00002147"/>
    </source>
</evidence>
<name>A0ABX5KNR4_9BURK</name>
<comment type="similarity">
    <text evidence="6">Belongs to the NanE family.</text>
</comment>
<comment type="catalytic activity">
    <reaction evidence="1 6">
        <text>an N-acyl-D-glucosamine 6-phosphate = an N-acyl-D-mannosamine 6-phosphate</text>
        <dbReference type="Rhea" id="RHEA:23932"/>
        <dbReference type="ChEBI" id="CHEBI:57599"/>
        <dbReference type="ChEBI" id="CHEBI:57666"/>
        <dbReference type="EC" id="5.1.3.9"/>
    </reaction>
</comment>
<dbReference type="Proteomes" id="UP000245712">
    <property type="component" value="Unassembled WGS sequence"/>
</dbReference>
<gene>
    <name evidence="6" type="primary">nanE</name>
    <name evidence="7" type="ORF">C7402_11142</name>
</gene>
<comment type="pathway">
    <text evidence="3 6">Amino-sugar metabolism; N-acetylneuraminate degradation; D-fructose 6-phosphate from N-acetylneuraminate: step 3/5.</text>
</comment>
<evidence type="ECO:0000256" key="3">
    <source>
        <dbReference type="ARBA" id="ARBA00005081"/>
    </source>
</evidence>
<comment type="function">
    <text evidence="2 6">Converts N-acetylmannosamine-6-phosphate (ManNAc-6-P) to N-acetylglucosamine-6-phosphate (GlcNAc-6-P).</text>
</comment>
<evidence type="ECO:0000256" key="4">
    <source>
        <dbReference type="ARBA" id="ARBA00023235"/>
    </source>
</evidence>
<evidence type="ECO:0000256" key="5">
    <source>
        <dbReference type="ARBA" id="ARBA00023277"/>
    </source>
</evidence>
<dbReference type="NCBIfam" id="NF002231">
    <property type="entry name" value="PRK01130.1"/>
    <property type="match status" value="1"/>
</dbReference>
<dbReference type="Pfam" id="PF04131">
    <property type="entry name" value="NanE"/>
    <property type="match status" value="1"/>
</dbReference>
<keyword evidence="8" id="KW-1185">Reference proteome</keyword>
<dbReference type="HAMAP" id="MF_01235">
    <property type="entry name" value="ManNAc6P_epimer"/>
    <property type="match status" value="1"/>
</dbReference>
<dbReference type="SUPFAM" id="SSF51366">
    <property type="entry name" value="Ribulose-phoshate binding barrel"/>
    <property type="match status" value="1"/>
</dbReference>
<evidence type="ECO:0000313" key="8">
    <source>
        <dbReference type="Proteomes" id="UP000245712"/>
    </source>
</evidence>
<dbReference type="InterPro" id="IPR007260">
    <property type="entry name" value="NanE"/>
</dbReference>
<proteinExistence type="inferred from homology"/>
<dbReference type="PANTHER" id="PTHR36204">
    <property type="entry name" value="N-ACETYLMANNOSAMINE-6-PHOSPHATE 2-EPIMERASE-RELATED"/>
    <property type="match status" value="1"/>
</dbReference>